<feature type="compositionally biased region" description="Basic and acidic residues" evidence="2">
    <location>
        <begin position="1"/>
        <end position="11"/>
    </location>
</feature>
<dbReference type="Proteomes" id="UP001596472">
    <property type="component" value="Unassembled WGS sequence"/>
</dbReference>
<dbReference type="InterPro" id="IPR041694">
    <property type="entry name" value="ADH_N_2"/>
</dbReference>
<dbReference type="SUPFAM" id="SSF51735">
    <property type="entry name" value="NAD(P)-binding Rossmann-fold domains"/>
    <property type="match status" value="1"/>
</dbReference>
<evidence type="ECO:0000313" key="5">
    <source>
        <dbReference type="Proteomes" id="UP001596472"/>
    </source>
</evidence>
<evidence type="ECO:0000313" key="4">
    <source>
        <dbReference type="EMBL" id="MFC7337326.1"/>
    </source>
</evidence>
<protein>
    <submittedName>
        <fullName evidence="4">NADP-dependent oxidoreductase</fullName>
        <ecNumber evidence="4">1.-.-.-</ecNumber>
    </submittedName>
</protein>
<dbReference type="SUPFAM" id="SSF50129">
    <property type="entry name" value="GroES-like"/>
    <property type="match status" value="1"/>
</dbReference>
<dbReference type="CDD" id="cd05288">
    <property type="entry name" value="PGDH"/>
    <property type="match status" value="1"/>
</dbReference>
<organism evidence="4 5">
    <name type="scientific">Haloferula chungangensis</name>
    <dbReference type="NCBI Taxonomy" id="1048331"/>
    <lineage>
        <taxon>Bacteria</taxon>
        <taxon>Pseudomonadati</taxon>
        <taxon>Verrucomicrobiota</taxon>
        <taxon>Verrucomicrobiia</taxon>
        <taxon>Verrucomicrobiales</taxon>
        <taxon>Verrucomicrobiaceae</taxon>
        <taxon>Haloferula</taxon>
    </lineage>
</organism>
<evidence type="ECO:0000259" key="3">
    <source>
        <dbReference type="SMART" id="SM00829"/>
    </source>
</evidence>
<feature type="region of interest" description="Disordered" evidence="2">
    <location>
        <begin position="1"/>
        <end position="21"/>
    </location>
</feature>
<dbReference type="EMBL" id="JBHTBS010000004">
    <property type="protein sequence ID" value="MFC7337326.1"/>
    <property type="molecule type" value="Genomic_DNA"/>
</dbReference>
<dbReference type="Gene3D" id="3.90.180.10">
    <property type="entry name" value="Medium-chain alcohol dehydrogenases, catalytic domain"/>
    <property type="match status" value="1"/>
</dbReference>
<reference evidence="5" key="1">
    <citation type="journal article" date="2019" name="Int. J. Syst. Evol. Microbiol.">
        <title>The Global Catalogue of Microorganisms (GCM) 10K type strain sequencing project: providing services to taxonomists for standard genome sequencing and annotation.</title>
        <authorList>
            <consortium name="The Broad Institute Genomics Platform"/>
            <consortium name="The Broad Institute Genome Sequencing Center for Infectious Disease"/>
            <person name="Wu L."/>
            <person name="Ma J."/>
        </authorList>
    </citation>
    <scope>NUCLEOTIDE SEQUENCE [LARGE SCALE GENOMIC DNA]</scope>
    <source>
        <strain evidence="5">CGMCC 4.1467</strain>
    </source>
</reference>
<feature type="domain" description="Enoyl reductase (ER)" evidence="3">
    <location>
        <begin position="17"/>
        <end position="333"/>
    </location>
</feature>
<keyword evidence="1 4" id="KW-0560">Oxidoreductase</keyword>
<dbReference type="InterPro" id="IPR045010">
    <property type="entry name" value="MDR_fam"/>
</dbReference>
<comment type="caution">
    <text evidence="4">The sequence shown here is derived from an EMBL/GenBank/DDBJ whole genome shotgun (WGS) entry which is preliminary data.</text>
</comment>
<sequence>MSTDTSREVRLKSRPSGMPTKSNFEVVEVDIPQPGDGEFLVKNEWMSVDPYMRGRMREGESYVPPFALGKVMDGGCVGRVVESHHPDFSEGDYVLGSAGWRDHWVSQGEGVRKIDVSKVPASSYLSVLGLTGMTAYVGLLKIGALKDGETVFVSAASGAVGSIVCQIAKIKGCRVIASSGSDEKIAWLKDKAGVDAAINYRNVDSISGALEELCPDGIDVYFDNVGGDHLEGAIDHMNDFGRIACCGMISGYNDEHPEPGPANLFKIIGKRLRMQGFIVRDHQDQEENFAREMSEWIQAGDIVWEETVTEGLENSPDAFISLFEGDKMGKALVTI</sequence>
<dbReference type="InterPro" id="IPR011032">
    <property type="entry name" value="GroES-like_sf"/>
</dbReference>
<evidence type="ECO:0000256" key="1">
    <source>
        <dbReference type="ARBA" id="ARBA00023002"/>
    </source>
</evidence>
<dbReference type="InterPro" id="IPR036291">
    <property type="entry name" value="NAD(P)-bd_dom_sf"/>
</dbReference>
<dbReference type="Pfam" id="PF16884">
    <property type="entry name" value="ADH_N_2"/>
    <property type="match status" value="1"/>
</dbReference>
<keyword evidence="5" id="KW-1185">Reference proteome</keyword>
<dbReference type="PANTHER" id="PTHR43205:SF7">
    <property type="entry name" value="PROSTAGLANDIN REDUCTASE 1"/>
    <property type="match status" value="1"/>
</dbReference>
<dbReference type="Gene3D" id="3.40.50.720">
    <property type="entry name" value="NAD(P)-binding Rossmann-like Domain"/>
    <property type="match status" value="1"/>
</dbReference>
<dbReference type="Pfam" id="PF00107">
    <property type="entry name" value="ADH_zinc_N"/>
    <property type="match status" value="1"/>
</dbReference>
<dbReference type="RefSeq" id="WP_379711513.1">
    <property type="nucleotide sequence ID" value="NZ_JBHTBS010000004.1"/>
</dbReference>
<dbReference type="GO" id="GO:0016491">
    <property type="term" value="F:oxidoreductase activity"/>
    <property type="evidence" value="ECO:0007669"/>
    <property type="project" value="UniProtKB-KW"/>
</dbReference>
<dbReference type="SMART" id="SM00829">
    <property type="entry name" value="PKS_ER"/>
    <property type="match status" value="1"/>
</dbReference>
<dbReference type="EC" id="1.-.-.-" evidence="4"/>
<accession>A0ABW2L8B1</accession>
<name>A0ABW2L8B1_9BACT</name>
<proteinExistence type="predicted"/>
<gene>
    <name evidence="4" type="ORF">ACFQY0_09080</name>
</gene>
<evidence type="ECO:0000256" key="2">
    <source>
        <dbReference type="SAM" id="MobiDB-lite"/>
    </source>
</evidence>
<dbReference type="InterPro" id="IPR020843">
    <property type="entry name" value="ER"/>
</dbReference>
<dbReference type="PANTHER" id="PTHR43205">
    <property type="entry name" value="PROSTAGLANDIN REDUCTASE"/>
    <property type="match status" value="1"/>
</dbReference>
<dbReference type="InterPro" id="IPR013149">
    <property type="entry name" value="ADH-like_C"/>
</dbReference>